<organism evidence="1 2">
    <name type="scientific">Nocardia aurea</name>
    <dbReference type="NCBI Taxonomy" id="2144174"/>
    <lineage>
        <taxon>Bacteria</taxon>
        <taxon>Bacillati</taxon>
        <taxon>Actinomycetota</taxon>
        <taxon>Actinomycetes</taxon>
        <taxon>Mycobacteriales</taxon>
        <taxon>Nocardiaceae</taxon>
        <taxon>Nocardia</taxon>
    </lineage>
</organism>
<keyword evidence="2" id="KW-1185">Reference proteome</keyword>
<dbReference type="EMBL" id="JBFAKC010000001">
    <property type="protein sequence ID" value="MEV0705941.1"/>
    <property type="molecule type" value="Genomic_DNA"/>
</dbReference>
<comment type="caution">
    <text evidence="1">The sequence shown here is derived from an EMBL/GenBank/DDBJ whole genome shotgun (WGS) entry which is preliminary data.</text>
</comment>
<sequence length="230" mass="26453">MSVHMIEDLIEGSIRLLDKHFPAEDRRVRDRISALYRFQDIFDCSFTHFRVMEVLLKRGFTYRVPLTDHPEYPRRQTYFDALTEFTALAPIEDDEDPSGWLDQGYVDPPHLYCDAGTTLWTRLVESGRIPAEPAQRIPLVDVVRDVVTAAETDGDIELIALWHAMGWDMLVGSGYVDDPRESPELAAIRSVAIRTEATTFALPEGYRPHAEYYEDDEIGTWWAGINSDWE</sequence>
<name>A0ABV3FKJ7_9NOCA</name>
<reference evidence="1 2" key="1">
    <citation type="submission" date="2024-06" db="EMBL/GenBank/DDBJ databases">
        <title>The Natural Products Discovery Center: Release of the First 8490 Sequenced Strains for Exploring Actinobacteria Biosynthetic Diversity.</title>
        <authorList>
            <person name="Kalkreuter E."/>
            <person name="Kautsar S.A."/>
            <person name="Yang D."/>
            <person name="Bader C.D."/>
            <person name="Teijaro C.N."/>
            <person name="Fluegel L."/>
            <person name="Davis C.M."/>
            <person name="Simpson J.R."/>
            <person name="Lauterbach L."/>
            <person name="Steele A.D."/>
            <person name="Gui C."/>
            <person name="Meng S."/>
            <person name="Li G."/>
            <person name="Viehrig K."/>
            <person name="Ye F."/>
            <person name="Su P."/>
            <person name="Kiefer A.F."/>
            <person name="Nichols A."/>
            <person name="Cepeda A.J."/>
            <person name="Yan W."/>
            <person name="Fan B."/>
            <person name="Jiang Y."/>
            <person name="Adhikari A."/>
            <person name="Zheng C.-J."/>
            <person name="Schuster L."/>
            <person name="Cowan T.M."/>
            <person name="Smanski M.J."/>
            <person name="Chevrette M.G."/>
            <person name="De Carvalho L.P.S."/>
            <person name="Shen B."/>
        </authorList>
    </citation>
    <scope>NUCLEOTIDE SEQUENCE [LARGE SCALE GENOMIC DNA]</scope>
    <source>
        <strain evidence="1 2">NPDC050403</strain>
    </source>
</reference>
<proteinExistence type="predicted"/>
<dbReference type="Proteomes" id="UP001551695">
    <property type="component" value="Unassembled WGS sequence"/>
</dbReference>
<accession>A0ABV3FKJ7</accession>
<dbReference type="RefSeq" id="WP_357778878.1">
    <property type="nucleotide sequence ID" value="NZ_JBFAKC010000001.1"/>
</dbReference>
<evidence type="ECO:0000313" key="1">
    <source>
        <dbReference type="EMBL" id="MEV0705941.1"/>
    </source>
</evidence>
<gene>
    <name evidence="1" type="ORF">AB0I48_00065</name>
</gene>
<evidence type="ECO:0000313" key="2">
    <source>
        <dbReference type="Proteomes" id="UP001551695"/>
    </source>
</evidence>
<protein>
    <submittedName>
        <fullName evidence="1">Uncharacterized protein</fullName>
    </submittedName>
</protein>